<protein>
    <submittedName>
        <fullName evidence="1">Uncharacterized protein</fullName>
    </submittedName>
</protein>
<accession>A0AAV0KS89</accession>
<organism evidence="1 2">
    <name type="scientific">Linum tenue</name>
    <dbReference type="NCBI Taxonomy" id="586396"/>
    <lineage>
        <taxon>Eukaryota</taxon>
        <taxon>Viridiplantae</taxon>
        <taxon>Streptophyta</taxon>
        <taxon>Embryophyta</taxon>
        <taxon>Tracheophyta</taxon>
        <taxon>Spermatophyta</taxon>
        <taxon>Magnoliopsida</taxon>
        <taxon>eudicotyledons</taxon>
        <taxon>Gunneridae</taxon>
        <taxon>Pentapetalae</taxon>
        <taxon>rosids</taxon>
        <taxon>fabids</taxon>
        <taxon>Malpighiales</taxon>
        <taxon>Linaceae</taxon>
        <taxon>Linum</taxon>
    </lineage>
</organism>
<sequence length="106" mass="11324">MVVSQLLRSIVSEFGSKENGHVHTFLPYCCLYTLPTPSPHLDVGAASRVSLLEADEVRQEAARAVAGLFSQELPPPGRCPFGGGTSGLATDLKMEFADCRRGVDSC</sequence>
<evidence type="ECO:0000313" key="1">
    <source>
        <dbReference type="EMBL" id="CAI0425060.1"/>
    </source>
</evidence>
<evidence type="ECO:0000313" key="2">
    <source>
        <dbReference type="Proteomes" id="UP001154282"/>
    </source>
</evidence>
<dbReference type="Proteomes" id="UP001154282">
    <property type="component" value="Unassembled WGS sequence"/>
</dbReference>
<keyword evidence="2" id="KW-1185">Reference proteome</keyword>
<reference evidence="1" key="1">
    <citation type="submission" date="2022-08" db="EMBL/GenBank/DDBJ databases">
        <authorList>
            <person name="Gutierrez-Valencia J."/>
        </authorList>
    </citation>
    <scope>NUCLEOTIDE SEQUENCE</scope>
</reference>
<dbReference type="EMBL" id="CAMGYJ010000005">
    <property type="protein sequence ID" value="CAI0425060.1"/>
    <property type="molecule type" value="Genomic_DNA"/>
</dbReference>
<comment type="caution">
    <text evidence="1">The sequence shown here is derived from an EMBL/GenBank/DDBJ whole genome shotgun (WGS) entry which is preliminary data.</text>
</comment>
<name>A0AAV0KS89_9ROSI</name>
<proteinExistence type="predicted"/>
<dbReference type="AlphaFoldDB" id="A0AAV0KS89"/>
<gene>
    <name evidence="1" type="ORF">LITE_LOCUS20209</name>
</gene>